<feature type="domain" description="Chitin-binding type-2" evidence="8">
    <location>
        <begin position="599"/>
        <end position="656"/>
    </location>
</feature>
<dbReference type="Gene3D" id="2.170.140.10">
    <property type="entry name" value="Chitin binding domain"/>
    <property type="match status" value="12"/>
</dbReference>
<feature type="region of interest" description="Disordered" evidence="6">
    <location>
        <begin position="883"/>
        <end position="907"/>
    </location>
</feature>
<keyword evidence="5" id="KW-0325">Glycoprotein</keyword>
<feature type="domain" description="Chitin-binding type-2" evidence="8">
    <location>
        <begin position="825"/>
        <end position="882"/>
    </location>
</feature>
<name>A0A8J2QRG0_9NEOP</name>
<feature type="compositionally biased region" description="Acidic residues" evidence="6">
    <location>
        <begin position="449"/>
        <end position="468"/>
    </location>
</feature>
<evidence type="ECO:0000256" key="2">
    <source>
        <dbReference type="ARBA" id="ARBA00022729"/>
    </source>
</evidence>
<feature type="domain" description="Chitin-binding type-2" evidence="8">
    <location>
        <begin position="917"/>
        <end position="974"/>
    </location>
</feature>
<feature type="domain" description="Chitin-binding type-2" evidence="8">
    <location>
        <begin position="710"/>
        <end position="767"/>
    </location>
</feature>
<evidence type="ECO:0000256" key="7">
    <source>
        <dbReference type="SAM" id="SignalP"/>
    </source>
</evidence>
<evidence type="ECO:0000256" key="4">
    <source>
        <dbReference type="ARBA" id="ARBA00023157"/>
    </source>
</evidence>
<feature type="domain" description="Chitin-binding type-2" evidence="8">
    <location>
        <begin position="1008"/>
        <end position="1065"/>
    </location>
</feature>
<feature type="compositionally biased region" description="Acidic residues" evidence="6">
    <location>
        <begin position="772"/>
        <end position="813"/>
    </location>
</feature>
<evidence type="ECO:0000313" key="9">
    <source>
        <dbReference type="EMBL" id="CAG9565997.1"/>
    </source>
</evidence>
<feature type="signal peptide" evidence="7">
    <location>
        <begin position="1"/>
        <end position="16"/>
    </location>
</feature>
<feature type="domain" description="Chitin-binding type-2" evidence="8">
    <location>
        <begin position="23"/>
        <end position="80"/>
    </location>
</feature>
<keyword evidence="1" id="KW-0147">Chitin-binding</keyword>
<proteinExistence type="predicted"/>
<feature type="domain" description="Chitin-binding type-2" evidence="8">
    <location>
        <begin position="1084"/>
        <end position="1141"/>
    </location>
</feature>
<evidence type="ECO:0000259" key="8">
    <source>
        <dbReference type="PROSITE" id="PS50940"/>
    </source>
</evidence>
<feature type="region of interest" description="Disordered" evidence="6">
    <location>
        <begin position="657"/>
        <end position="693"/>
    </location>
</feature>
<keyword evidence="3" id="KW-0677">Repeat</keyword>
<comment type="caution">
    <text evidence="9">The sequence shown here is derived from an EMBL/GenBank/DDBJ whole genome shotgun (WGS) entry which is preliminary data.</text>
</comment>
<dbReference type="PANTHER" id="PTHR23301:SF0">
    <property type="entry name" value="CHITIN-BINDING TYPE-2 DOMAIN-CONTAINING PROTEIN-RELATED"/>
    <property type="match status" value="1"/>
</dbReference>
<keyword evidence="2 7" id="KW-0732">Signal</keyword>
<gene>
    <name evidence="9" type="ORF">DCHRY22_LOCUS6730</name>
</gene>
<evidence type="ECO:0000256" key="3">
    <source>
        <dbReference type="ARBA" id="ARBA00022737"/>
    </source>
</evidence>
<dbReference type="InterPro" id="IPR051940">
    <property type="entry name" value="Chitin_bind-dev_reg"/>
</dbReference>
<feature type="compositionally biased region" description="Low complexity" evidence="6">
    <location>
        <begin position="270"/>
        <end position="279"/>
    </location>
</feature>
<feature type="compositionally biased region" description="Acidic residues" evidence="6">
    <location>
        <begin position="661"/>
        <end position="693"/>
    </location>
</feature>
<dbReference type="PANTHER" id="PTHR23301">
    <property type="entry name" value="CHITIN BINDING PERITROPHIN-A"/>
    <property type="match status" value="1"/>
</dbReference>
<dbReference type="InterPro" id="IPR036508">
    <property type="entry name" value="Chitin-bd_dom_sf"/>
</dbReference>
<dbReference type="InterPro" id="IPR002557">
    <property type="entry name" value="Chitin-bd_dom"/>
</dbReference>
<feature type="region of interest" description="Disordered" evidence="6">
    <location>
        <begin position="445"/>
        <end position="479"/>
    </location>
</feature>
<feature type="region of interest" description="Disordered" evidence="6">
    <location>
        <begin position="975"/>
        <end position="998"/>
    </location>
</feature>
<feature type="region of interest" description="Disordered" evidence="6">
    <location>
        <begin position="257"/>
        <end position="285"/>
    </location>
</feature>
<dbReference type="GO" id="GO:0005576">
    <property type="term" value="C:extracellular region"/>
    <property type="evidence" value="ECO:0007669"/>
    <property type="project" value="InterPro"/>
</dbReference>
<reference evidence="9" key="1">
    <citation type="submission" date="2021-09" db="EMBL/GenBank/DDBJ databases">
        <authorList>
            <person name="Martin H S."/>
        </authorList>
    </citation>
    <scope>NUCLEOTIDE SEQUENCE</scope>
</reference>
<evidence type="ECO:0000256" key="6">
    <source>
        <dbReference type="SAM" id="MobiDB-lite"/>
    </source>
</evidence>
<feature type="region of interest" description="Disordered" evidence="6">
    <location>
        <begin position="546"/>
        <end position="582"/>
    </location>
</feature>
<feature type="region of interest" description="Disordered" evidence="6">
    <location>
        <begin position="768"/>
        <end position="813"/>
    </location>
</feature>
<feature type="region of interest" description="Disordered" evidence="6">
    <location>
        <begin position="156"/>
        <end position="183"/>
    </location>
</feature>
<feature type="compositionally biased region" description="Acidic residues" evidence="6">
    <location>
        <begin position="550"/>
        <end position="582"/>
    </location>
</feature>
<feature type="chain" id="PRO_5035191226" evidence="7">
    <location>
        <begin position="17"/>
        <end position="1143"/>
    </location>
</feature>
<feature type="domain" description="Chitin-binding type-2" evidence="8">
    <location>
        <begin position="296"/>
        <end position="353"/>
    </location>
</feature>
<dbReference type="GO" id="GO:0008061">
    <property type="term" value="F:chitin binding"/>
    <property type="evidence" value="ECO:0007669"/>
    <property type="project" value="UniProtKB-KW"/>
</dbReference>
<sequence>MKVAALLVCVISLVGGAEIQLNGNGCPIDYTIEKLYRHPECNKYYQCLHGSLEERICPDGLLFNGNKNVCDWPVNVNCEKEAEEFLLKSCKCKPKDARAICAKKGSDGLLVAHEHCDKFYKCSNGKNVSMNCPPGLLYNPVESVCDYASNVKCGDRVIPSPDENKPEDENDNSDNNNNNDDNNGGDNNGPCNCVPDEAPAICGKAGSDGVLVAHEHCNKFYKCSHGRNVSMSCPSGLLYNPYKGWCDYPSNVECGDRVIPDPEEDKPDNGDNNNGNDDNNGADDDKPCNCDPDKAPAICGEPRSDGVLIAHEHCDKFYKCANGKNVPMNCPAGLFYNPHKQVCDYPSNVECGDRVNPNPGNDDDDCDDDNNGGDDNGPCNCDPDKAPVICGEPGSEGVLVAHEHCDKFYKCFNGKNVSMNCPAGLLYNPHKGWCDYPSNVKCGDRVIPDPEDEKPDNEDEDCDDDNGNDDNNGGDDNGPCNCDPDEAPAICGKPGSNGVLIAHEHCDKFYQCANGKNVTMNCPAGLLFNPYKQVCDYPSNVKCGDRIIPDPEDEKPDNEDEDCDDPEDEKPDNEDEDCDDDNNGGDDNGPCNCDPDEAPAICGKPGSDGVLIAHEHCDKFYQCANGKNVTMNCPAGLLFNPYKQVCDYPSNVKCGDRIIPDPEDEKPDNEDEDCDDPEDEKPDNEDEDCDDDNNGGDDNGPCNCDPDEAPAICGKPGSDGVLIAHEHCDKFYQCANGKNVTMNCPAGLLFNPYKQVCDYPSNVKCGDRIIPDPEDEKPDNEDEDCDDPEDEKPDNEDEDCDDDNGNDDNNGGDDDECNCVPDEAPIICARPGSHGKFIAHKHCNKFYVCTNGRNVTMNCPAGLLYNPYRQVCDYPSNVNCGDRIIPDPEDEKPEEEDDNGNDDDENGPCNCNPDEAPAICARPGSDGVLIAHEHCNKFYQCAHGRNVTMNCPAGLLYNPYKKFCDYPHNVQCNDRIIPDPEEPDNGNEDDNNGDDNDGPCNCNPEEAPEICARIGSDGTLIAHEYCNKYYICMHGRNVTMNCPEGLFYNPYKKWCDYLNNVKCGDRINPEQDKDTCNCSLSYALITCDSEDTNGKIVAHEMCNRFYSCSNYQPIELLCPKGLLFNAEKLICDWPSNVDCGERI</sequence>
<dbReference type="Pfam" id="PF01607">
    <property type="entry name" value="CBM_14"/>
    <property type="match status" value="12"/>
</dbReference>
<feature type="compositionally biased region" description="Acidic residues" evidence="6">
    <location>
        <begin position="887"/>
        <end position="906"/>
    </location>
</feature>
<feature type="domain" description="Chitin-binding type-2" evidence="8">
    <location>
        <begin position="488"/>
        <end position="545"/>
    </location>
</feature>
<feature type="domain" description="Chitin-binding type-2" evidence="8">
    <location>
        <begin position="98"/>
        <end position="155"/>
    </location>
</feature>
<dbReference type="EMBL" id="CAKASE010000055">
    <property type="protein sequence ID" value="CAG9565997.1"/>
    <property type="molecule type" value="Genomic_DNA"/>
</dbReference>
<keyword evidence="4" id="KW-1015">Disulfide bond</keyword>
<evidence type="ECO:0000256" key="5">
    <source>
        <dbReference type="ARBA" id="ARBA00023180"/>
    </source>
</evidence>
<protein>
    <submittedName>
        <fullName evidence="9">(African queen) hypothetical protein</fullName>
    </submittedName>
</protein>
<dbReference type="PROSITE" id="PS50940">
    <property type="entry name" value="CHIT_BIND_II"/>
    <property type="match status" value="12"/>
</dbReference>
<feature type="domain" description="Chitin-binding type-2" evidence="8">
    <location>
        <begin position="387"/>
        <end position="444"/>
    </location>
</feature>
<evidence type="ECO:0000313" key="10">
    <source>
        <dbReference type="Proteomes" id="UP000789524"/>
    </source>
</evidence>
<accession>A0A8J2QRG0</accession>
<dbReference type="SUPFAM" id="SSF57625">
    <property type="entry name" value="Invertebrate chitin-binding proteins"/>
    <property type="match status" value="12"/>
</dbReference>
<dbReference type="Proteomes" id="UP000789524">
    <property type="component" value="Unassembled WGS sequence"/>
</dbReference>
<feature type="compositionally biased region" description="Acidic residues" evidence="6">
    <location>
        <begin position="979"/>
        <end position="997"/>
    </location>
</feature>
<evidence type="ECO:0000256" key="1">
    <source>
        <dbReference type="ARBA" id="ARBA00022669"/>
    </source>
</evidence>
<dbReference type="SMART" id="SM00494">
    <property type="entry name" value="ChtBD2"/>
    <property type="match status" value="12"/>
</dbReference>
<dbReference type="OrthoDB" id="9987187at2759"/>
<dbReference type="AlphaFoldDB" id="A0A8J2QRG0"/>
<feature type="compositionally biased region" description="Low complexity" evidence="6">
    <location>
        <begin position="173"/>
        <end position="183"/>
    </location>
</feature>
<organism evidence="9 10">
    <name type="scientific">Danaus chrysippus</name>
    <name type="common">African queen</name>
    <dbReference type="NCBI Taxonomy" id="151541"/>
    <lineage>
        <taxon>Eukaryota</taxon>
        <taxon>Metazoa</taxon>
        <taxon>Ecdysozoa</taxon>
        <taxon>Arthropoda</taxon>
        <taxon>Hexapoda</taxon>
        <taxon>Insecta</taxon>
        <taxon>Pterygota</taxon>
        <taxon>Neoptera</taxon>
        <taxon>Endopterygota</taxon>
        <taxon>Lepidoptera</taxon>
        <taxon>Glossata</taxon>
        <taxon>Ditrysia</taxon>
        <taxon>Papilionoidea</taxon>
        <taxon>Nymphalidae</taxon>
        <taxon>Danainae</taxon>
        <taxon>Danaini</taxon>
        <taxon>Danaina</taxon>
        <taxon>Danaus</taxon>
        <taxon>Anosia</taxon>
    </lineage>
</organism>
<feature type="domain" description="Chitin-binding type-2" evidence="8">
    <location>
        <begin position="199"/>
        <end position="256"/>
    </location>
</feature>
<keyword evidence="10" id="KW-1185">Reference proteome</keyword>